<reference evidence="1" key="1">
    <citation type="submission" date="2019-08" db="EMBL/GenBank/DDBJ databases">
        <authorList>
            <person name="Kucharzyk K."/>
            <person name="Murdoch R.W."/>
            <person name="Higgins S."/>
            <person name="Loffler F."/>
        </authorList>
    </citation>
    <scope>NUCLEOTIDE SEQUENCE</scope>
</reference>
<gene>
    <name evidence="1" type="ORF">SDC9_100729</name>
</gene>
<protein>
    <submittedName>
        <fullName evidence="1">Uncharacterized protein</fullName>
    </submittedName>
</protein>
<sequence length="64" mass="6944">MNEARAAARQPQPVDRLGDLDLQLTVEPELAGLEGDEGVIDLETVPQHEALVDALEVVTLRLGR</sequence>
<proteinExistence type="predicted"/>
<organism evidence="1">
    <name type="scientific">bioreactor metagenome</name>
    <dbReference type="NCBI Taxonomy" id="1076179"/>
    <lineage>
        <taxon>unclassified sequences</taxon>
        <taxon>metagenomes</taxon>
        <taxon>ecological metagenomes</taxon>
    </lineage>
</organism>
<comment type="caution">
    <text evidence="1">The sequence shown here is derived from an EMBL/GenBank/DDBJ whole genome shotgun (WGS) entry which is preliminary data.</text>
</comment>
<dbReference type="EMBL" id="VSSQ01014579">
    <property type="protein sequence ID" value="MPM53957.1"/>
    <property type="molecule type" value="Genomic_DNA"/>
</dbReference>
<evidence type="ECO:0000313" key="1">
    <source>
        <dbReference type="EMBL" id="MPM53957.1"/>
    </source>
</evidence>
<accession>A0A645ALN5</accession>
<dbReference type="AlphaFoldDB" id="A0A645ALN5"/>
<name>A0A645ALN5_9ZZZZ</name>